<keyword evidence="1" id="KW-0472">Membrane</keyword>
<dbReference type="InterPro" id="IPR000160">
    <property type="entry name" value="GGDEF_dom"/>
</dbReference>
<dbReference type="InterPro" id="IPR013767">
    <property type="entry name" value="PAS_fold"/>
</dbReference>
<dbReference type="CDD" id="cd00130">
    <property type="entry name" value="PAS"/>
    <property type="match status" value="3"/>
</dbReference>
<sequence length="1294" mass="143508">MPTEVFLSGIVHLLLIAGATALPQPVLLQPSRGVRIALGLVAGAASTLVALQGMPLDAPGVAYIHPPIIVSAAFLFGPLCGGVAAVAALASGWLDAPAHWGAMISLSAACWLMGCLAWLLGRSTRLTAISLVVALTVLVPPALLPWTETASALAAQEGSAPWQGIPWRYAFGVVALCGAVELLRARARSLQTLGQHEDELLRVLKASGGGRWEWDLRNSRFTYHGRFYRAFGLANSPDDEDFTPLRAFDVRESWQRWNARRHPDDRERLGAYLQRVQDGLEESFHAESRMRDDEGHWRWVVSRGHAVERDSAGRVLRMAGIDLDITEHHEMRDALRVSEAKYTTVYQTLPDAAGITRLSDGCYLDVNPAFERLLGKPRDQILGRSSMELGVWGDTQERARLTEALRNQGEVRGLPMTALRDGAEVPGLMSGRVSRIEGEDCLVFVFHDMTQERRVRDELLAANRLLRQAGWMARLGVWEEEPGKGITYWSDVCFDIHGLDPGTPLPRDYVQQFVAPVWREAMHAALRDCLRKRTVWSQEIEIVRADGRLVWVRVRGEPIIEGDRVVRVRGILQDIDEPRRAAQRLRSSEERLARIFQLLPYPLGFSRREDGTYLDVNPAWEQALGYTRQEAVGRTVVELGIYSAPTRAALLEAATAEGQLVGYELELTTRGGDKRTVLQSMSPIEVNGEACWLFGLHDITERKQTEQRVREREELLSLTIEAAALGLWDWNLPSGEVTGDARWRAMYGLAPVEPGASAAVHWASGITPEDIDVVTQELQRHLQEPHKPFDVTCEVLAPQGDGRWIRSVGKVVAYDAAGQPARMVGMSIDVSSQRAQERQLERMAHYDALTGLPNRVMLERRLRAGMEHSRARGQQLGVAYLDLDGFKPVNDRLGHAAGDRLLVVVAERLKRALRLTDSVARLGGDEFVILLSGLAHAEECERRLHTVMESVAAPYTLDGERVLVTASIGYTLYPDDEADADTLLRHADQAMYAAKQAGRNRFHGFDAAEERARQLRREQCGELLRALQRGELTLFLQPKVDMRLGTVVGAEALARWQHPERGLLSPVHFLHLIEGHTELQMRFGEWVVDTALQQIARLMAQGLELPVSINITPEHLHRRGFADWMALRLAQHPAVPARLLAIELTESAALYDIDHVARELTRLRALGMQISFDDFGTGYSSLAYLRRLPMDHLKLDRSFVAGMLGDAGDRAIVQGVIGLAHSFGCGIVAEGVETVEQGLALLQMGCHHAQGYCIAMPMPVEQFMDWAKAWQAPAPWRATSQAAAPVPPAAAIAA</sequence>
<organism evidence="6 7">
    <name type="scientific">Acidovorax ebreus (strain TPSY)</name>
    <name type="common">Diaphorobacter sp. (strain TPSY)</name>
    <dbReference type="NCBI Taxonomy" id="535289"/>
    <lineage>
        <taxon>Bacteria</taxon>
        <taxon>Pseudomonadati</taxon>
        <taxon>Pseudomonadota</taxon>
        <taxon>Betaproteobacteria</taxon>
        <taxon>Burkholderiales</taxon>
        <taxon>Comamonadaceae</taxon>
        <taxon>Diaphorobacter</taxon>
    </lineage>
</organism>
<dbReference type="FunFam" id="3.30.70.270:FF:000001">
    <property type="entry name" value="Diguanylate cyclase domain protein"/>
    <property type="match status" value="1"/>
</dbReference>
<dbReference type="InterPro" id="IPR000014">
    <property type="entry name" value="PAS"/>
</dbReference>
<dbReference type="InterPro" id="IPR000700">
    <property type="entry name" value="PAS-assoc_C"/>
</dbReference>
<dbReference type="InterPro" id="IPR035965">
    <property type="entry name" value="PAS-like_dom_sf"/>
</dbReference>
<dbReference type="InterPro" id="IPR043128">
    <property type="entry name" value="Rev_trsase/Diguanyl_cyclase"/>
</dbReference>
<dbReference type="Pfam" id="PF00563">
    <property type="entry name" value="EAL"/>
    <property type="match status" value="1"/>
</dbReference>
<dbReference type="Proteomes" id="UP000000450">
    <property type="component" value="Chromosome"/>
</dbReference>
<dbReference type="SMART" id="SM00052">
    <property type="entry name" value="EAL"/>
    <property type="match status" value="1"/>
</dbReference>
<feature type="domain" description="PAC" evidence="3">
    <location>
        <begin position="789"/>
        <end position="842"/>
    </location>
</feature>
<evidence type="ECO:0000259" key="2">
    <source>
        <dbReference type="PROSITE" id="PS50112"/>
    </source>
</evidence>
<dbReference type="PANTHER" id="PTHR44757:SF2">
    <property type="entry name" value="BIOFILM ARCHITECTURE MAINTENANCE PROTEIN MBAA"/>
    <property type="match status" value="1"/>
</dbReference>
<feature type="domain" description="GGDEF" evidence="5">
    <location>
        <begin position="874"/>
        <end position="1007"/>
    </location>
</feature>
<dbReference type="Gene3D" id="2.10.70.100">
    <property type="match status" value="1"/>
</dbReference>
<feature type="domain" description="PAC" evidence="3">
    <location>
        <begin position="661"/>
        <end position="711"/>
    </location>
</feature>
<evidence type="ECO:0000259" key="4">
    <source>
        <dbReference type="PROSITE" id="PS50883"/>
    </source>
</evidence>
<dbReference type="Pfam" id="PF13426">
    <property type="entry name" value="PAS_9"/>
    <property type="match status" value="1"/>
</dbReference>
<feature type="domain" description="PAC" evidence="3">
    <location>
        <begin position="284"/>
        <end position="337"/>
    </location>
</feature>
<dbReference type="CDD" id="cd01949">
    <property type="entry name" value="GGDEF"/>
    <property type="match status" value="1"/>
</dbReference>
<protein>
    <submittedName>
        <fullName evidence="6">Diguanylate cyclase/phosphodiesterase with PAS/PAC sensor(S)</fullName>
    </submittedName>
</protein>
<dbReference type="CDD" id="cd01948">
    <property type="entry name" value="EAL"/>
    <property type="match status" value="1"/>
</dbReference>
<feature type="domain" description="PAS" evidence="2">
    <location>
        <begin position="588"/>
        <end position="637"/>
    </location>
</feature>
<reference evidence="6 7" key="1">
    <citation type="journal article" date="2010" name="J. Bacteriol.">
        <title>Completed genome sequence of the anaerobic iron-oxidizing bacterium Acidovorax ebreus strain TPSY.</title>
        <authorList>
            <person name="Byrne-Bailey K.G."/>
            <person name="Weber K.A."/>
            <person name="Chair A.H."/>
            <person name="Bose S."/>
            <person name="Knox T."/>
            <person name="Spanbauer T.L."/>
            <person name="Chertkov O."/>
            <person name="Coates J.D."/>
        </authorList>
    </citation>
    <scope>NUCLEOTIDE SEQUENCE [LARGE SCALE GENOMIC DNA]</scope>
    <source>
        <strain evidence="6 7">TPSY</strain>
    </source>
</reference>
<dbReference type="GO" id="GO:0003824">
    <property type="term" value="F:catalytic activity"/>
    <property type="evidence" value="ECO:0007669"/>
    <property type="project" value="UniProtKB-ARBA"/>
</dbReference>
<evidence type="ECO:0000259" key="5">
    <source>
        <dbReference type="PROSITE" id="PS50887"/>
    </source>
</evidence>
<keyword evidence="1" id="KW-1133">Transmembrane helix</keyword>
<name>A0A9J9UBD6_ACIET</name>
<evidence type="ECO:0000313" key="6">
    <source>
        <dbReference type="EMBL" id="ACM33283.1"/>
    </source>
</evidence>
<evidence type="ECO:0000259" key="3">
    <source>
        <dbReference type="PROSITE" id="PS50113"/>
    </source>
</evidence>
<dbReference type="SMART" id="SM00091">
    <property type="entry name" value="PAS"/>
    <property type="match status" value="4"/>
</dbReference>
<dbReference type="InterPro" id="IPR013655">
    <property type="entry name" value="PAS_fold_3"/>
</dbReference>
<keyword evidence="1" id="KW-0812">Transmembrane</keyword>
<dbReference type="SUPFAM" id="SSF55073">
    <property type="entry name" value="Nucleotide cyclase"/>
    <property type="match status" value="1"/>
</dbReference>
<accession>A0A9J9UBD6</accession>
<dbReference type="RefSeq" id="WP_015913351.1">
    <property type="nucleotide sequence ID" value="NC_011992.1"/>
</dbReference>
<dbReference type="SMART" id="SM00267">
    <property type="entry name" value="GGDEF"/>
    <property type="match status" value="1"/>
</dbReference>
<keyword evidence="7" id="KW-1185">Reference proteome</keyword>
<dbReference type="Gene3D" id="3.30.70.270">
    <property type="match status" value="1"/>
</dbReference>
<dbReference type="NCBIfam" id="TIGR00254">
    <property type="entry name" value="GGDEF"/>
    <property type="match status" value="1"/>
</dbReference>
<dbReference type="KEGG" id="dia:Dtpsy_1826"/>
<evidence type="ECO:0000313" key="7">
    <source>
        <dbReference type="Proteomes" id="UP000000450"/>
    </source>
</evidence>
<dbReference type="GO" id="GO:0006355">
    <property type="term" value="P:regulation of DNA-templated transcription"/>
    <property type="evidence" value="ECO:0007669"/>
    <property type="project" value="InterPro"/>
</dbReference>
<dbReference type="Gene3D" id="3.30.450.20">
    <property type="entry name" value="PAS domain"/>
    <property type="match status" value="5"/>
</dbReference>
<evidence type="ECO:0000256" key="1">
    <source>
        <dbReference type="SAM" id="Phobius"/>
    </source>
</evidence>
<proteinExistence type="predicted"/>
<dbReference type="Pfam" id="PF00989">
    <property type="entry name" value="PAS"/>
    <property type="match status" value="1"/>
</dbReference>
<feature type="domain" description="EAL" evidence="4">
    <location>
        <begin position="1016"/>
        <end position="1271"/>
    </location>
</feature>
<dbReference type="PANTHER" id="PTHR44757">
    <property type="entry name" value="DIGUANYLATE CYCLASE DGCP"/>
    <property type="match status" value="1"/>
</dbReference>
<dbReference type="PROSITE" id="PS50883">
    <property type="entry name" value="EAL"/>
    <property type="match status" value="1"/>
</dbReference>
<dbReference type="Gene3D" id="3.20.20.450">
    <property type="entry name" value="EAL domain"/>
    <property type="match status" value="1"/>
</dbReference>
<feature type="transmembrane region" description="Helical" evidence="1">
    <location>
        <begin position="37"/>
        <end position="56"/>
    </location>
</feature>
<feature type="transmembrane region" description="Helical" evidence="1">
    <location>
        <begin position="100"/>
        <end position="119"/>
    </location>
</feature>
<dbReference type="InterPro" id="IPR029787">
    <property type="entry name" value="Nucleotide_cyclase"/>
</dbReference>
<dbReference type="InterPro" id="IPR052155">
    <property type="entry name" value="Biofilm_reg_signaling"/>
</dbReference>
<feature type="transmembrane region" description="Helical" evidence="1">
    <location>
        <begin position="68"/>
        <end position="94"/>
    </location>
</feature>
<dbReference type="InterPro" id="IPR001610">
    <property type="entry name" value="PAC"/>
</dbReference>
<dbReference type="Pfam" id="PF08447">
    <property type="entry name" value="PAS_3"/>
    <property type="match status" value="3"/>
</dbReference>
<gene>
    <name evidence="6" type="ordered locus">Dtpsy_1826</name>
</gene>
<dbReference type="InterPro" id="IPR035919">
    <property type="entry name" value="EAL_sf"/>
</dbReference>
<dbReference type="PROSITE" id="PS50113">
    <property type="entry name" value="PAC"/>
    <property type="match status" value="4"/>
</dbReference>
<dbReference type="NCBIfam" id="TIGR00229">
    <property type="entry name" value="sensory_box"/>
    <property type="match status" value="3"/>
</dbReference>
<dbReference type="Pfam" id="PF00990">
    <property type="entry name" value="GGDEF"/>
    <property type="match status" value="1"/>
</dbReference>
<dbReference type="PROSITE" id="PS50887">
    <property type="entry name" value="GGDEF"/>
    <property type="match status" value="1"/>
</dbReference>
<dbReference type="SUPFAM" id="SSF141868">
    <property type="entry name" value="EAL domain-like"/>
    <property type="match status" value="1"/>
</dbReference>
<dbReference type="PROSITE" id="PS50112">
    <property type="entry name" value="PAS"/>
    <property type="match status" value="2"/>
</dbReference>
<dbReference type="InterPro" id="IPR001633">
    <property type="entry name" value="EAL_dom"/>
</dbReference>
<dbReference type="EMBL" id="CP001392">
    <property type="protein sequence ID" value="ACM33283.1"/>
    <property type="molecule type" value="Genomic_DNA"/>
</dbReference>
<dbReference type="SMART" id="SM00086">
    <property type="entry name" value="PAC"/>
    <property type="match status" value="5"/>
</dbReference>
<feature type="domain" description="PAC" evidence="3">
    <location>
        <begin position="536"/>
        <end position="587"/>
    </location>
</feature>
<dbReference type="SUPFAM" id="SSF55785">
    <property type="entry name" value="PYP-like sensor domain (PAS domain)"/>
    <property type="match status" value="5"/>
</dbReference>
<feature type="domain" description="PAS" evidence="2">
    <location>
        <begin position="338"/>
        <end position="387"/>
    </location>
</feature>
<feature type="transmembrane region" description="Helical" evidence="1">
    <location>
        <begin position="126"/>
        <end position="146"/>
    </location>
</feature>